<feature type="coiled-coil region" evidence="1">
    <location>
        <begin position="54"/>
        <end position="81"/>
    </location>
</feature>
<organism evidence="2">
    <name type="scientific">Geobacter sp. (strain M21)</name>
    <dbReference type="NCBI Taxonomy" id="443144"/>
    <lineage>
        <taxon>Bacteria</taxon>
        <taxon>Pseudomonadati</taxon>
        <taxon>Thermodesulfobacteriota</taxon>
        <taxon>Desulfuromonadia</taxon>
        <taxon>Geobacterales</taxon>
        <taxon>Geobacteraceae</taxon>
        <taxon>Geobacter</taxon>
    </lineage>
</organism>
<evidence type="ECO:0000313" key="2">
    <source>
        <dbReference type="EMBL" id="ACT18401.1"/>
    </source>
</evidence>
<dbReference type="EMBL" id="CP001661">
    <property type="protein sequence ID" value="ACT18401.1"/>
    <property type="molecule type" value="Genomic_DNA"/>
</dbReference>
<dbReference type="KEGG" id="gem:GM21_2353"/>
<protein>
    <submittedName>
        <fullName evidence="2">Uncharacterized protein</fullName>
    </submittedName>
</protein>
<accession>C6DZ93</accession>
<gene>
    <name evidence="2" type="ordered locus">GM21_2353</name>
</gene>
<evidence type="ECO:0000256" key="1">
    <source>
        <dbReference type="SAM" id="Coils"/>
    </source>
</evidence>
<reference evidence="2" key="1">
    <citation type="submission" date="2009-07" db="EMBL/GenBank/DDBJ databases">
        <title>Complete sequence of Geobacter sp. M21.</title>
        <authorList>
            <consortium name="US DOE Joint Genome Institute"/>
            <person name="Lucas S."/>
            <person name="Copeland A."/>
            <person name="Lapidus A."/>
            <person name="Glavina del Rio T."/>
            <person name="Dalin E."/>
            <person name="Tice H."/>
            <person name="Bruce D."/>
            <person name="Goodwin L."/>
            <person name="Pitluck S."/>
            <person name="Saunders E."/>
            <person name="Brettin T."/>
            <person name="Detter J.C."/>
            <person name="Han C."/>
            <person name="Larimer F."/>
            <person name="Land M."/>
            <person name="Hauser L."/>
            <person name="Kyrpides N."/>
            <person name="Ovchinnikova G."/>
            <person name="Lovley D."/>
        </authorList>
    </citation>
    <scope>NUCLEOTIDE SEQUENCE [LARGE SCALE GENOMIC DNA]</scope>
    <source>
        <strain evidence="2">M21</strain>
    </source>
</reference>
<dbReference type="AlphaFoldDB" id="C6DZ93"/>
<name>C6DZ93_GEOSM</name>
<keyword evidence="1" id="KW-0175">Coiled coil</keyword>
<sequence length="117" mass="13802">MAKTKLNQRLEPETLERLRRMQATQRVSFEDLVCNAIDALEREQNLPETLLEHLDNLRESVALLDERLELLEAKMDEASFNEKERLEYLFRLVETELKSHSQAIQARLDRITPPRSL</sequence>
<proteinExistence type="predicted"/>
<dbReference type="STRING" id="443144.GM21_2353"/>
<dbReference type="HOGENOM" id="CLU_2081449_0_0_7"/>